<accession>A0ACB1B8N2</accession>
<protein>
    <submittedName>
        <fullName evidence="1">Uncharacterized protein</fullName>
    </submittedName>
</protein>
<name>A0ACB1B8N2_MELEN</name>
<keyword evidence="2" id="KW-1185">Reference proteome</keyword>
<dbReference type="EMBL" id="CAVMJV010000208">
    <property type="protein sequence ID" value="CAK5125106.1"/>
    <property type="molecule type" value="Genomic_DNA"/>
</dbReference>
<dbReference type="Proteomes" id="UP001497535">
    <property type="component" value="Unassembled WGS sequence"/>
</dbReference>
<organism evidence="1 2">
    <name type="scientific">Meloidogyne enterolobii</name>
    <name type="common">Root-knot nematode worm</name>
    <name type="synonym">Meloidogyne mayaguensis</name>
    <dbReference type="NCBI Taxonomy" id="390850"/>
    <lineage>
        <taxon>Eukaryota</taxon>
        <taxon>Metazoa</taxon>
        <taxon>Ecdysozoa</taxon>
        <taxon>Nematoda</taxon>
        <taxon>Chromadorea</taxon>
        <taxon>Rhabditida</taxon>
        <taxon>Tylenchina</taxon>
        <taxon>Tylenchomorpha</taxon>
        <taxon>Tylenchoidea</taxon>
        <taxon>Meloidogynidae</taxon>
        <taxon>Meloidogyninae</taxon>
        <taxon>Meloidogyne</taxon>
    </lineage>
</organism>
<comment type="caution">
    <text evidence="1">The sequence shown here is derived from an EMBL/GenBank/DDBJ whole genome shotgun (WGS) entry which is preliminary data.</text>
</comment>
<reference evidence="1" key="1">
    <citation type="submission" date="2023-11" db="EMBL/GenBank/DDBJ databases">
        <authorList>
            <person name="Poullet M."/>
        </authorList>
    </citation>
    <scope>NUCLEOTIDE SEQUENCE</scope>
    <source>
        <strain evidence="1">E1834</strain>
    </source>
</reference>
<evidence type="ECO:0000313" key="2">
    <source>
        <dbReference type="Proteomes" id="UP001497535"/>
    </source>
</evidence>
<evidence type="ECO:0000313" key="1">
    <source>
        <dbReference type="EMBL" id="CAK5125106.1"/>
    </source>
</evidence>
<proteinExistence type="predicted"/>
<sequence>MSNSLYRSPSMAHGGALYKSPSMSAFAGGAPFGAMSVADLGSLTRLEDKIRLLQEDLESERELRNRIERERADLSVQLIALTDRLGLF</sequence>
<gene>
    <name evidence="1" type="ORF">MENTE1834_LOCUS47921</name>
</gene>